<dbReference type="CDD" id="cd03441">
    <property type="entry name" value="R_hydratase_like"/>
    <property type="match status" value="1"/>
</dbReference>
<dbReference type="Pfam" id="PF01575">
    <property type="entry name" value="MaoC_dehydratas"/>
    <property type="match status" value="1"/>
</dbReference>
<dbReference type="AlphaFoldDB" id="A0A6G9YT14"/>
<gene>
    <name evidence="4" type="ORF">F5544_42680</name>
</gene>
<dbReference type="InterPro" id="IPR003965">
    <property type="entry name" value="Fatty_acid_synthase"/>
</dbReference>
<dbReference type="CDD" id="cd03453">
    <property type="entry name" value="SAV4209_like"/>
    <property type="match status" value="1"/>
</dbReference>
<dbReference type="InterPro" id="IPR039569">
    <property type="entry name" value="FAS1-like_DH_region"/>
</dbReference>
<organism evidence="4 5">
    <name type="scientific">Nocardia arthritidis</name>
    <dbReference type="NCBI Taxonomy" id="228602"/>
    <lineage>
        <taxon>Bacteria</taxon>
        <taxon>Bacillati</taxon>
        <taxon>Actinomycetota</taxon>
        <taxon>Actinomycetes</taxon>
        <taxon>Mycobacteriales</taxon>
        <taxon>Nocardiaceae</taxon>
        <taxon>Nocardia</taxon>
    </lineage>
</organism>
<dbReference type="InterPro" id="IPR029069">
    <property type="entry name" value="HotDog_dom_sf"/>
</dbReference>
<evidence type="ECO:0000259" key="3">
    <source>
        <dbReference type="Pfam" id="PF13452"/>
    </source>
</evidence>
<dbReference type="Pfam" id="PF13452">
    <property type="entry name" value="FAS1_DH_region"/>
    <property type="match status" value="1"/>
</dbReference>
<evidence type="ECO:0000313" key="4">
    <source>
        <dbReference type="EMBL" id="QIS16344.1"/>
    </source>
</evidence>
<dbReference type="InterPro" id="IPR002539">
    <property type="entry name" value="MaoC-like_dom"/>
</dbReference>
<dbReference type="PANTHER" id="PTHR43841:SF3">
    <property type="entry name" value="(3R)-HYDROXYACYL-ACP DEHYDRATASE SUBUNIT HADB"/>
    <property type="match status" value="1"/>
</dbReference>
<feature type="domain" description="FAS1-like dehydratase" evidence="3">
    <location>
        <begin position="26"/>
        <end position="152"/>
    </location>
</feature>
<keyword evidence="5" id="KW-1185">Reference proteome</keyword>
<dbReference type="KEGG" id="nah:F5544_42680"/>
<dbReference type="PRINTS" id="PR01483">
    <property type="entry name" value="FASYNTHASE"/>
</dbReference>
<proteinExistence type="inferred from homology"/>
<dbReference type="GO" id="GO:0004312">
    <property type="term" value="F:fatty acid synthase activity"/>
    <property type="evidence" value="ECO:0007669"/>
    <property type="project" value="InterPro"/>
</dbReference>
<comment type="similarity">
    <text evidence="1">Belongs to the enoyl-CoA hydratase/isomerase family.</text>
</comment>
<evidence type="ECO:0000313" key="5">
    <source>
        <dbReference type="Proteomes" id="UP000503540"/>
    </source>
</evidence>
<protein>
    <submittedName>
        <fullName evidence="4">(R)-hydratase</fullName>
    </submittedName>
</protein>
<dbReference type="Proteomes" id="UP000503540">
    <property type="component" value="Chromosome"/>
</dbReference>
<evidence type="ECO:0000259" key="2">
    <source>
        <dbReference type="Pfam" id="PF01575"/>
    </source>
</evidence>
<dbReference type="GO" id="GO:0005835">
    <property type="term" value="C:fatty acid synthase complex"/>
    <property type="evidence" value="ECO:0007669"/>
    <property type="project" value="InterPro"/>
</dbReference>
<evidence type="ECO:0000256" key="1">
    <source>
        <dbReference type="ARBA" id="ARBA00005254"/>
    </source>
</evidence>
<dbReference type="PANTHER" id="PTHR43841">
    <property type="entry name" value="3-HYDROXYACYL-THIOESTER DEHYDRATASE HTDX-RELATED"/>
    <property type="match status" value="1"/>
</dbReference>
<name>A0A6G9YT14_9NOCA</name>
<accession>A0A6G9YT14</accession>
<feature type="domain" description="MaoC-like" evidence="2">
    <location>
        <begin position="234"/>
        <end position="326"/>
    </location>
</feature>
<sequence>MTRIMGREQTLAEPEADTVVRTATLTGQRFRVRDHYEVGREKIREFARSVQNYHGAHHNEADAHALGNEGIIAPPTFASVIGWTSTRALLDSVLTHYDLSQILQTDQSFEMLRPMVAGDKITSDIVIESVREYGDNEFITVKFVMTNQRGEVAQLGHTTIVGRRGTEIDPNLAKLVGGIMMHTPSRQELGLGDTDVLIRLGADSALEVDAERENTPVYTVPKFADLAAGQALPASTAQVTRGDLANYAGVSGDTNPIHFSEQAAQLAGLPTVVAHGMLSMGLAGGYLTSWLGDPTAIEKFGVRLSSLVAVPADKASTIEFSGKVKSLDPERKTATLLLNATSEGRKIFGRAIAEVRLS</sequence>
<dbReference type="NCBIfam" id="NF040620">
    <property type="entry name" value="fused_HadA_HadB"/>
    <property type="match status" value="1"/>
</dbReference>
<dbReference type="SUPFAM" id="SSF54637">
    <property type="entry name" value="Thioesterase/thiol ester dehydrase-isomerase"/>
    <property type="match status" value="2"/>
</dbReference>
<dbReference type="EMBL" id="CP046172">
    <property type="protein sequence ID" value="QIS16344.1"/>
    <property type="molecule type" value="Genomic_DNA"/>
</dbReference>
<dbReference type="Gene3D" id="3.10.129.10">
    <property type="entry name" value="Hotdog Thioesterase"/>
    <property type="match status" value="2"/>
</dbReference>
<dbReference type="GO" id="GO:0006633">
    <property type="term" value="P:fatty acid biosynthetic process"/>
    <property type="evidence" value="ECO:0007669"/>
    <property type="project" value="InterPro"/>
</dbReference>
<reference evidence="4 5" key="1">
    <citation type="journal article" date="2019" name="ACS Chem. Biol.">
        <title>Identification and Mobilization of a Cryptic Antibiotic Biosynthesis Gene Locus from a Human-Pathogenic Nocardia Isolate.</title>
        <authorList>
            <person name="Herisse M."/>
            <person name="Ishida K."/>
            <person name="Porter J.L."/>
            <person name="Howden B."/>
            <person name="Hertweck C."/>
            <person name="Stinear T.P."/>
            <person name="Pidot S.J."/>
        </authorList>
    </citation>
    <scope>NUCLEOTIDE SEQUENCE [LARGE SCALE GENOMIC DNA]</scope>
    <source>
        <strain evidence="4 5">AUSMDU00012717</strain>
    </source>
</reference>